<evidence type="ECO:0000256" key="4">
    <source>
        <dbReference type="SAM" id="MobiDB-lite"/>
    </source>
</evidence>
<dbReference type="Gene3D" id="1.25.40.20">
    <property type="entry name" value="Ankyrin repeat-containing domain"/>
    <property type="match status" value="3"/>
</dbReference>
<protein>
    <submittedName>
        <fullName evidence="6">ANK_REP_REGION domain-containing protein</fullName>
    </submittedName>
</protein>
<dbReference type="Pfam" id="PF12796">
    <property type="entry name" value="Ank_2"/>
    <property type="match status" value="3"/>
</dbReference>
<dbReference type="OMA" id="DETWTGM"/>
<keyword evidence="1" id="KW-0677">Repeat</keyword>
<dbReference type="SMART" id="SM00248">
    <property type="entry name" value="ANK"/>
    <property type="match status" value="9"/>
</dbReference>
<dbReference type="Pfam" id="PF00023">
    <property type="entry name" value="Ank"/>
    <property type="match status" value="1"/>
</dbReference>
<dbReference type="AlphaFoldDB" id="A0A7I4YJ30"/>
<evidence type="ECO:0000256" key="3">
    <source>
        <dbReference type="PROSITE-ProRule" id="PRU00023"/>
    </source>
</evidence>
<proteinExistence type="predicted"/>
<dbReference type="SUPFAM" id="SSF48403">
    <property type="entry name" value="Ankyrin repeat"/>
    <property type="match status" value="1"/>
</dbReference>
<dbReference type="PANTHER" id="PTHR24198">
    <property type="entry name" value="ANKYRIN REPEAT AND PROTEIN KINASE DOMAIN-CONTAINING PROTEIN"/>
    <property type="match status" value="1"/>
</dbReference>
<feature type="repeat" description="ANK" evidence="3">
    <location>
        <begin position="102"/>
        <end position="124"/>
    </location>
</feature>
<feature type="repeat" description="ANK" evidence="3">
    <location>
        <begin position="317"/>
        <end position="349"/>
    </location>
</feature>
<dbReference type="PANTHER" id="PTHR24198:SF165">
    <property type="entry name" value="ANKYRIN REPEAT-CONTAINING PROTEIN-RELATED"/>
    <property type="match status" value="1"/>
</dbReference>
<dbReference type="PROSITE" id="PS50297">
    <property type="entry name" value="ANK_REP_REGION"/>
    <property type="match status" value="3"/>
</dbReference>
<reference evidence="6" key="1">
    <citation type="submission" date="2020-12" db="UniProtKB">
        <authorList>
            <consortium name="WormBaseParasite"/>
        </authorList>
    </citation>
    <scope>IDENTIFICATION</scope>
    <source>
        <strain evidence="6">MHco3</strain>
    </source>
</reference>
<organism evidence="5 6">
    <name type="scientific">Haemonchus contortus</name>
    <name type="common">Barber pole worm</name>
    <dbReference type="NCBI Taxonomy" id="6289"/>
    <lineage>
        <taxon>Eukaryota</taxon>
        <taxon>Metazoa</taxon>
        <taxon>Ecdysozoa</taxon>
        <taxon>Nematoda</taxon>
        <taxon>Chromadorea</taxon>
        <taxon>Rhabditida</taxon>
        <taxon>Rhabditina</taxon>
        <taxon>Rhabditomorpha</taxon>
        <taxon>Strongyloidea</taxon>
        <taxon>Trichostrongylidae</taxon>
        <taxon>Haemonchus</taxon>
    </lineage>
</organism>
<dbReference type="PROSITE" id="PS50088">
    <property type="entry name" value="ANK_REPEAT"/>
    <property type="match status" value="3"/>
</dbReference>
<evidence type="ECO:0000313" key="5">
    <source>
        <dbReference type="Proteomes" id="UP000025227"/>
    </source>
</evidence>
<dbReference type="InterPro" id="IPR002110">
    <property type="entry name" value="Ankyrin_rpt"/>
</dbReference>
<accession>A0A7I4YJ30</accession>
<evidence type="ECO:0000256" key="2">
    <source>
        <dbReference type="ARBA" id="ARBA00023043"/>
    </source>
</evidence>
<keyword evidence="5" id="KW-1185">Reference proteome</keyword>
<dbReference type="WBParaSite" id="HCON_00102710-00001">
    <property type="protein sequence ID" value="HCON_00102710-00001"/>
    <property type="gene ID" value="HCON_00102710"/>
</dbReference>
<evidence type="ECO:0000256" key="1">
    <source>
        <dbReference type="ARBA" id="ARBA00022737"/>
    </source>
</evidence>
<feature type="repeat" description="ANK" evidence="3">
    <location>
        <begin position="175"/>
        <end position="208"/>
    </location>
</feature>
<feature type="compositionally biased region" description="Polar residues" evidence="4">
    <location>
        <begin position="414"/>
        <end position="426"/>
    </location>
</feature>
<evidence type="ECO:0000313" key="6">
    <source>
        <dbReference type="WBParaSite" id="HCON_00102710-00001"/>
    </source>
</evidence>
<dbReference type="InterPro" id="IPR036770">
    <property type="entry name" value="Ankyrin_rpt-contain_sf"/>
</dbReference>
<dbReference type="OrthoDB" id="10261302at2759"/>
<name>A0A7I4YJ30_HAECO</name>
<dbReference type="Proteomes" id="UP000025227">
    <property type="component" value="Unplaced"/>
</dbReference>
<feature type="region of interest" description="Disordered" evidence="4">
    <location>
        <begin position="403"/>
        <end position="426"/>
    </location>
</feature>
<sequence>MIFFPSPAVSHFVPMVSERAPSATANVTITDCLSSKSPNVDNRISARLARLQCFSHMSTKELLKRDDHGETVLHRAVRDRDYDSIKLLLDKAPILRELASRRGETPAHLAVAFGEFQVVELILSGRSKHVKKTALTRDCNGTSILTAAVTHGNNEIALWLLKHFGKDLTSLPNIYGITPLHVAASQGNLEYIRRAIKCDPMSVDARDVFGCTPSAYAVQGGFLNVLEYLVETARAELGCISVKGQSLLHIASLCGDEKIVQWILNRSGTHMTLLSTVDNSNALHCAAYCGSVPVLRILLEPWSRKKRRIILALKDSRGNTPLHLATINEHTGAVLFLLNSDADVEAINACGFSPQAIALRKGNQDLATLIGEYTGKNKTLPSRPARSIDSQLLGTSVSSRCQSIPLSPMPRRASSPQPTPRCSSVEKTSTYTAIDGTKRISQAENCTENESSSLKEATDLAAGGSFTDLMKELDDETWTGMGLSAVEQIDKVLDEIELLGR</sequence>
<keyword evidence="2 3" id="KW-0040">ANK repeat</keyword>